<protein>
    <recommendedName>
        <fullName evidence="2">DUF4332 domain-containing protein</fullName>
    </recommendedName>
</protein>
<dbReference type="KEGG" id="agl:PYTT_2366"/>
<organism evidence="3 4">
    <name type="scientific">Akkermansia glycaniphila</name>
    <dbReference type="NCBI Taxonomy" id="1679444"/>
    <lineage>
        <taxon>Bacteria</taxon>
        <taxon>Pseudomonadati</taxon>
        <taxon>Verrucomicrobiota</taxon>
        <taxon>Verrucomicrobiia</taxon>
        <taxon>Verrucomicrobiales</taxon>
        <taxon>Akkermansiaceae</taxon>
        <taxon>Akkermansia</taxon>
    </lineage>
</organism>
<gene>
    <name evidence="3" type="ORF">PYTT_2366</name>
</gene>
<keyword evidence="1" id="KW-0812">Transmembrane</keyword>
<keyword evidence="1" id="KW-0472">Membrane</keyword>
<evidence type="ECO:0000313" key="4">
    <source>
        <dbReference type="Proteomes" id="UP000176204"/>
    </source>
</evidence>
<dbReference type="Pfam" id="PF14229">
    <property type="entry name" value="DUF4332"/>
    <property type="match status" value="1"/>
</dbReference>
<dbReference type="STRING" id="1679444.PYTT_2366"/>
<reference evidence="4" key="1">
    <citation type="submission" date="2016-09" db="EMBL/GenBank/DDBJ databases">
        <authorList>
            <person name="Koehorst J."/>
        </authorList>
    </citation>
    <scope>NUCLEOTIDE SEQUENCE [LARGE SCALE GENOMIC DNA]</scope>
</reference>
<dbReference type="Proteomes" id="UP000176204">
    <property type="component" value="Chromosome I"/>
</dbReference>
<evidence type="ECO:0000256" key="1">
    <source>
        <dbReference type="SAM" id="Phobius"/>
    </source>
</evidence>
<name>A0A1C7P9H7_9BACT</name>
<dbReference type="EMBL" id="LT629973">
    <property type="protein sequence ID" value="SEH99169.1"/>
    <property type="molecule type" value="Genomic_DNA"/>
</dbReference>
<evidence type="ECO:0000313" key="3">
    <source>
        <dbReference type="EMBL" id="SEH99169.1"/>
    </source>
</evidence>
<accession>A0A1C7P9H7</accession>
<evidence type="ECO:0000259" key="2">
    <source>
        <dbReference type="Pfam" id="PF14229"/>
    </source>
</evidence>
<sequence length="259" mass="29998">MNRIVHLTAEHRELLDILGVKSPATLARYNAEQLLNDLRLANTHFERNLPLPDERLVEGWIAQAQTIVREETAVPQEQETGAVKETDNLPNRLGGKALPVLTHHKRTPAASHRKAREETADRSVSERYMHPRGIRHTTPIRTWLGAVIAILFWLCGLSLIFLLPYILLFNHALLRWHIIAFAFIGLILFLYLIVSFRCRCSVCKIRIFSWQRYVRNRKMHTIWGLGRVVPTALHILLFKWFRCPSCGTAQRLRNPHSSR</sequence>
<feature type="transmembrane region" description="Helical" evidence="1">
    <location>
        <begin position="142"/>
        <end position="167"/>
    </location>
</feature>
<feature type="transmembrane region" description="Helical" evidence="1">
    <location>
        <begin position="173"/>
        <end position="194"/>
    </location>
</feature>
<feature type="transmembrane region" description="Helical" evidence="1">
    <location>
        <begin position="222"/>
        <end position="241"/>
    </location>
</feature>
<feature type="domain" description="DUF4332" evidence="2">
    <location>
        <begin position="3"/>
        <end position="66"/>
    </location>
</feature>
<keyword evidence="1" id="KW-1133">Transmembrane helix</keyword>
<dbReference type="InterPro" id="IPR025567">
    <property type="entry name" value="DUF4332"/>
</dbReference>
<dbReference type="OrthoDB" id="195184at2"/>
<proteinExistence type="predicted"/>
<dbReference type="AlphaFoldDB" id="A0A1C7P9H7"/>
<keyword evidence="4" id="KW-1185">Reference proteome</keyword>
<dbReference type="RefSeq" id="WP_067777634.1">
    <property type="nucleotide sequence ID" value="NZ_LIGX01000040.1"/>
</dbReference>